<dbReference type="Pfam" id="PF12937">
    <property type="entry name" value="F-box-like"/>
    <property type="match status" value="1"/>
</dbReference>
<name>A0AAV9E6A9_ACOCL</name>
<dbReference type="AlphaFoldDB" id="A0AAV9E6A9"/>
<gene>
    <name evidence="2" type="ORF">QJS10_CPA09g02003</name>
</gene>
<organism evidence="2 3">
    <name type="scientific">Acorus calamus</name>
    <name type="common">Sweet flag</name>
    <dbReference type="NCBI Taxonomy" id="4465"/>
    <lineage>
        <taxon>Eukaryota</taxon>
        <taxon>Viridiplantae</taxon>
        <taxon>Streptophyta</taxon>
        <taxon>Embryophyta</taxon>
        <taxon>Tracheophyta</taxon>
        <taxon>Spermatophyta</taxon>
        <taxon>Magnoliopsida</taxon>
        <taxon>Liliopsida</taxon>
        <taxon>Acoraceae</taxon>
        <taxon>Acorus</taxon>
    </lineage>
</organism>
<dbReference type="SUPFAM" id="SSF81383">
    <property type="entry name" value="F-box domain"/>
    <property type="match status" value="1"/>
</dbReference>
<reference evidence="2" key="2">
    <citation type="submission" date="2023-06" db="EMBL/GenBank/DDBJ databases">
        <authorList>
            <person name="Ma L."/>
            <person name="Liu K.-W."/>
            <person name="Li Z."/>
            <person name="Hsiao Y.-Y."/>
            <person name="Qi Y."/>
            <person name="Fu T."/>
            <person name="Tang G."/>
            <person name="Zhang D."/>
            <person name="Sun W.-H."/>
            <person name="Liu D.-K."/>
            <person name="Li Y."/>
            <person name="Chen G.-Z."/>
            <person name="Liu X.-D."/>
            <person name="Liao X.-Y."/>
            <person name="Jiang Y.-T."/>
            <person name="Yu X."/>
            <person name="Hao Y."/>
            <person name="Huang J."/>
            <person name="Zhao X.-W."/>
            <person name="Ke S."/>
            <person name="Chen Y.-Y."/>
            <person name="Wu W.-L."/>
            <person name="Hsu J.-L."/>
            <person name="Lin Y.-F."/>
            <person name="Huang M.-D."/>
            <person name="Li C.-Y."/>
            <person name="Huang L."/>
            <person name="Wang Z.-W."/>
            <person name="Zhao X."/>
            <person name="Zhong W.-Y."/>
            <person name="Peng D.-H."/>
            <person name="Ahmad S."/>
            <person name="Lan S."/>
            <person name="Zhang J.-S."/>
            <person name="Tsai W.-C."/>
            <person name="Van De Peer Y."/>
            <person name="Liu Z.-J."/>
        </authorList>
    </citation>
    <scope>NUCLEOTIDE SEQUENCE</scope>
    <source>
        <strain evidence="2">CP</strain>
        <tissue evidence="2">Leaves</tissue>
    </source>
</reference>
<dbReference type="InterPro" id="IPR036047">
    <property type="entry name" value="F-box-like_dom_sf"/>
</dbReference>
<dbReference type="InterPro" id="IPR001810">
    <property type="entry name" value="F-box_dom"/>
</dbReference>
<dbReference type="Pfam" id="PF14299">
    <property type="entry name" value="PP2"/>
    <property type="match status" value="2"/>
</dbReference>
<reference evidence="2" key="1">
    <citation type="journal article" date="2023" name="Nat. Commun.">
        <title>Diploid and tetraploid genomes of Acorus and the evolution of monocots.</title>
        <authorList>
            <person name="Ma L."/>
            <person name="Liu K.W."/>
            <person name="Li Z."/>
            <person name="Hsiao Y.Y."/>
            <person name="Qi Y."/>
            <person name="Fu T."/>
            <person name="Tang G.D."/>
            <person name="Zhang D."/>
            <person name="Sun W.H."/>
            <person name="Liu D.K."/>
            <person name="Li Y."/>
            <person name="Chen G.Z."/>
            <person name="Liu X.D."/>
            <person name="Liao X.Y."/>
            <person name="Jiang Y.T."/>
            <person name="Yu X."/>
            <person name="Hao Y."/>
            <person name="Huang J."/>
            <person name="Zhao X.W."/>
            <person name="Ke S."/>
            <person name="Chen Y.Y."/>
            <person name="Wu W.L."/>
            <person name="Hsu J.L."/>
            <person name="Lin Y.F."/>
            <person name="Huang M.D."/>
            <person name="Li C.Y."/>
            <person name="Huang L."/>
            <person name="Wang Z.W."/>
            <person name="Zhao X."/>
            <person name="Zhong W.Y."/>
            <person name="Peng D.H."/>
            <person name="Ahmad S."/>
            <person name="Lan S."/>
            <person name="Zhang J.S."/>
            <person name="Tsai W.C."/>
            <person name="Van de Peer Y."/>
            <person name="Liu Z.J."/>
        </authorList>
    </citation>
    <scope>NUCLEOTIDE SEQUENCE</scope>
    <source>
        <strain evidence="2">CP</strain>
    </source>
</reference>
<dbReference type="Gene3D" id="1.20.1280.50">
    <property type="match status" value="1"/>
</dbReference>
<dbReference type="EMBL" id="JAUJYO010000009">
    <property type="protein sequence ID" value="KAK1309291.1"/>
    <property type="molecule type" value="Genomic_DNA"/>
</dbReference>
<protein>
    <submittedName>
        <fullName evidence="2">F-box protein</fullName>
    </submittedName>
</protein>
<dbReference type="PANTHER" id="PTHR32278:SF111">
    <property type="entry name" value="F-BOX PROTEIN PP2-B12-RELATED"/>
    <property type="match status" value="1"/>
</dbReference>
<evidence type="ECO:0000259" key="1">
    <source>
        <dbReference type="Pfam" id="PF12937"/>
    </source>
</evidence>
<comment type="caution">
    <text evidence="2">The sequence shown here is derived from an EMBL/GenBank/DDBJ whole genome shotgun (WGS) entry which is preliminary data.</text>
</comment>
<dbReference type="PANTHER" id="PTHR32278">
    <property type="entry name" value="F-BOX DOMAIN-CONTAINING PROTEIN"/>
    <property type="match status" value="1"/>
</dbReference>
<dbReference type="Proteomes" id="UP001180020">
    <property type="component" value="Unassembled WGS sequence"/>
</dbReference>
<evidence type="ECO:0000313" key="3">
    <source>
        <dbReference type="Proteomes" id="UP001180020"/>
    </source>
</evidence>
<keyword evidence="3" id="KW-1185">Reference proteome</keyword>
<feature type="domain" description="F-box" evidence="1">
    <location>
        <begin position="16"/>
        <end position="59"/>
    </location>
</feature>
<accession>A0AAV9E6A9</accession>
<dbReference type="InterPro" id="IPR025886">
    <property type="entry name" value="PP2-like"/>
</dbReference>
<sequence length="240" mass="27246">MSTHHVIAEETDGSDFSSLPEDCISHVLSLTTPRDACRSAAVSSAFSRASGSEAVWERFLPSDHGEMLSRSADPVGPSTESKKRELYFRICRPIVIDGGKMSFALERSSGKKCYMIAARELLIIWGDNPNSWRWFSMPGSRRFVRLQPFNESKQRREDPRNQEVMKRLWESLTRQGHKLPDLKELWPAGRERDDGWMEAKLGEFYNKDGDDGEVDMCLMELKGGHLKGGLIIQGIELKPK</sequence>
<evidence type="ECO:0000313" key="2">
    <source>
        <dbReference type="EMBL" id="KAK1309291.1"/>
    </source>
</evidence>
<dbReference type="CDD" id="cd22162">
    <property type="entry name" value="F-box_AtSKIP3-like"/>
    <property type="match status" value="1"/>
</dbReference>
<proteinExistence type="predicted"/>